<name>A0A8S1IT98_9CHLO</name>
<comment type="caution">
    <text evidence="2">The sequence shown here is derived from an EMBL/GenBank/DDBJ whole genome shotgun (WGS) entry which is preliminary data.</text>
</comment>
<proteinExistence type="predicted"/>
<dbReference type="Proteomes" id="UP000708148">
    <property type="component" value="Unassembled WGS sequence"/>
</dbReference>
<evidence type="ECO:0000313" key="2">
    <source>
        <dbReference type="EMBL" id="CAD7698223.1"/>
    </source>
</evidence>
<keyword evidence="3" id="KW-1185">Reference proteome</keyword>
<accession>A0A8S1IT98</accession>
<gene>
    <name evidence="2" type="ORF">OSTQU699_LOCUS3584</name>
</gene>
<organism evidence="2 3">
    <name type="scientific">Ostreobium quekettii</name>
    <dbReference type="NCBI Taxonomy" id="121088"/>
    <lineage>
        <taxon>Eukaryota</taxon>
        <taxon>Viridiplantae</taxon>
        <taxon>Chlorophyta</taxon>
        <taxon>core chlorophytes</taxon>
        <taxon>Ulvophyceae</taxon>
        <taxon>TCBD clade</taxon>
        <taxon>Bryopsidales</taxon>
        <taxon>Ostreobineae</taxon>
        <taxon>Ostreobiaceae</taxon>
        <taxon>Ostreobium</taxon>
    </lineage>
</organism>
<dbReference type="EMBL" id="CAJHUC010000791">
    <property type="protein sequence ID" value="CAD7698223.1"/>
    <property type="molecule type" value="Genomic_DNA"/>
</dbReference>
<dbReference type="AlphaFoldDB" id="A0A8S1IT98"/>
<evidence type="ECO:0000313" key="3">
    <source>
        <dbReference type="Proteomes" id="UP000708148"/>
    </source>
</evidence>
<reference evidence="2" key="1">
    <citation type="submission" date="2020-12" db="EMBL/GenBank/DDBJ databases">
        <authorList>
            <person name="Iha C."/>
        </authorList>
    </citation>
    <scope>NUCLEOTIDE SEQUENCE</scope>
</reference>
<protein>
    <submittedName>
        <fullName evidence="2">Uncharacterized protein</fullName>
    </submittedName>
</protein>
<feature type="region of interest" description="Disordered" evidence="1">
    <location>
        <begin position="1"/>
        <end position="22"/>
    </location>
</feature>
<sequence length="205" mass="21748">MATSGSGGRQPAVKKRRTAGPPVTAQEVADSLLHCHLTGVFQFGGVWLSVDDATAAILDSCCIGTVEGGPTTAKETAATLRIGENVQAGSVSILLTLQEAAYYKCGWSVLQIYQSECTGGIRNLSDEEFWSACTHAQPAFVASYVAYHHFRSKVGGGIAGLCNGAICDHPHSSSFHHVQSDSMWRALDMQVYLLTRASISVSSPN</sequence>
<dbReference type="OrthoDB" id="10249562at2759"/>
<evidence type="ECO:0000256" key="1">
    <source>
        <dbReference type="SAM" id="MobiDB-lite"/>
    </source>
</evidence>